<dbReference type="Gene3D" id="2.10.90.10">
    <property type="entry name" value="Cystine-knot cytokines"/>
    <property type="match status" value="1"/>
</dbReference>
<reference evidence="4 5" key="3">
    <citation type="submission" date="2019-01" db="EMBL/GenBank/DDBJ databases">
        <title>The decoding of complex shrimp genome reveals the adaptation for benthos swimmer, frequently molting mechanism and breeding impact on genome.</title>
        <authorList>
            <person name="Sun Y."/>
            <person name="Gao Y."/>
            <person name="Yu Y."/>
        </authorList>
    </citation>
    <scope>NUCLEOTIDE SEQUENCE [LARGE SCALE GENOMIC DNA]</scope>
    <source>
        <tissue evidence="4">Muscle</tissue>
    </source>
</reference>
<accession>A0A3G2KWW0</accession>
<reference evidence="3" key="1">
    <citation type="journal article" date="2018" name="Fish Shellfish Immunol.">
        <title>Identification and characterization of two novel vascular endothelial growth factor genes in Litopenaeus vannamei.</title>
        <authorList>
            <person name="Wang Z."/>
            <person name="Li S."/>
            <person name="Yu Y."/>
            <person name="Yu K."/>
            <person name="Zhang X."/>
            <person name="Xiang J."/>
            <person name="Li F."/>
        </authorList>
    </citation>
    <scope>NUCLEOTIDE SEQUENCE</scope>
</reference>
<evidence type="ECO:0000256" key="1">
    <source>
        <dbReference type="SAM" id="SignalP"/>
    </source>
</evidence>
<evidence type="ECO:0000313" key="3">
    <source>
        <dbReference type="EMBL" id="AYN64309.1"/>
    </source>
</evidence>
<dbReference type="InterPro" id="IPR000072">
    <property type="entry name" value="PDGF/VEGF_dom"/>
</dbReference>
<evidence type="ECO:0000259" key="2">
    <source>
        <dbReference type="PROSITE" id="PS50278"/>
    </source>
</evidence>
<dbReference type="PROSITE" id="PS50278">
    <property type="entry name" value="PDGF_2"/>
    <property type="match status" value="1"/>
</dbReference>
<dbReference type="EMBL" id="MH475138">
    <property type="protein sequence ID" value="AYN64309.1"/>
    <property type="molecule type" value="mRNA"/>
</dbReference>
<dbReference type="Proteomes" id="UP000283509">
    <property type="component" value="Unassembled WGS sequence"/>
</dbReference>
<dbReference type="GO" id="GO:0016020">
    <property type="term" value="C:membrane"/>
    <property type="evidence" value="ECO:0007669"/>
    <property type="project" value="InterPro"/>
</dbReference>
<feature type="chain" id="PRO_5033378263" evidence="1">
    <location>
        <begin position="18"/>
        <end position="198"/>
    </location>
</feature>
<dbReference type="AlphaFoldDB" id="A0A3G2KWW0"/>
<dbReference type="GO" id="GO:0008083">
    <property type="term" value="F:growth factor activity"/>
    <property type="evidence" value="ECO:0007669"/>
    <property type="project" value="InterPro"/>
</dbReference>
<evidence type="ECO:0000313" key="5">
    <source>
        <dbReference type="Proteomes" id="UP000283509"/>
    </source>
</evidence>
<gene>
    <name evidence="3" type="primary">VEGF4</name>
    <name evidence="4" type="ORF">C7M84_004046</name>
</gene>
<keyword evidence="5" id="KW-1185">Reference proteome</keyword>
<protein>
    <submittedName>
        <fullName evidence="4">PDGF/VEGF-related factor 1</fullName>
    </submittedName>
    <submittedName>
        <fullName evidence="3">Vascular endothelial growth factor 4</fullName>
    </submittedName>
</protein>
<reference evidence="4 5" key="2">
    <citation type="submission" date="2018-04" db="EMBL/GenBank/DDBJ databases">
        <authorList>
            <person name="Zhang X."/>
            <person name="Yuan J."/>
            <person name="Li F."/>
            <person name="Xiang J."/>
        </authorList>
    </citation>
    <scope>NUCLEOTIDE SEQUENCE [LARGE SCALE GENOMIC DNA]</scope>
    <source>
        <tissue evidence="4">Muscle</tissue>
    </source>
</reference>
<keyword evidence="1" id="KW-0732">Signal</keyword>
<proteinExistence type="evidence at transcript level"/>
<dbReference type="EMBL" id="QCYY01000154">
    <property type="protein sequence ID" value="ROT85909.1"/>
    <property type="molecule type" value="Genomic_DNA"/>
</dbReference>
<name>A0A3G2KWW0_PENVA</name>
<organism evidence="3">
    <name type="scientific">Penaeus vannamei</name>
    <name type="common">Whiteleg shrimp</name>
    <name type="synonym">Litopenaeus vannamei</name>
    <dbReference type="NCBI Taxonomy" id="6689"/>
    <lineage>
        <taxon>Eukaryota</taxon>
        <taxon>Metazoa</taxon>
        <taxon>Ecdysozoa</taxon>
        <taxon>Arthropoda</taxon>
        <taxon>Crustacea</taxon>
        <taxon>Multicrustacea</taxon>
        <taxon>Malacostraca</taxon>
        <taxon>Eumalacostraca</taxon>
        <taxon>Eucarida</taxon>
        <taxon>Decapoda</taxon>
        <taxon>Dendrobranchiata</taxon>
        <taxon>Penaeoidea</taxon>
        <taxon>Penaeidae</taxon>
        <taxon>Penaeus</taxon>
    </lineage>
</organism>
<feature type="signal peptide" evidence="1">
    <location>
        <begin position="1"/>
        <end position="17"/>
    </location>
</feature>
<dbReference type="SUPFAM" id="SSF57501">
    <property type="entry name" value="Cystine-knot cytokines"/>
    <property type="match status" value="1"/>
</dbReference>
<feature type="domain" description="Platelet-derived growth factor (PDGF) family profile" evidence="2">
    <location>
        <begin position="55"/>
        <end position="123"/>
    </location>
</feature>
<dbReference type="OrthoDB" id="6346729at2759"/>
<dbReference type="InterPro" id="IPR029034">
    <property type="entry name" value="Cystine-knot_cytokine"/>
</dbReference>
<sequence>MIRILTLVVLLAVSVYGGQKCWDRKENRNIRDLVRKVSCMEPRKTLVPLPVPKGFDRVYPSVVEVPRCAGQMCIQLDQECVATETKNMTITVEAHRLNSLMEHECVDISVQEDVMCGCNCERSQESCGINKVFNRNFCRCECKQGLKNECKNKMVENPGLFMWDETSCTCPCNNQHVKCGDGQVFVHETCECRYVMES</sequence>
<evidence type="ECO:0000313" key="4">
    <source>
        <dbReference type="EMBL" id="ROT85909.1"/>
    </source>
</evidence>